<proteinExistence type="predicted"/>
<gene>
    <name evidence="5" type="ORF">AVDCRST_MAG87-259</name>
</gene>
<dbReference type="Gene3D" id="3.30.390.50">
    <property type="entry name" value="CO dehydrogenase flavoprotein, C-terminal domain"/>
    <property type="match status" value="1"/>
</dbReference>
<dbReference type="SUPFAM" id="SSF56176">
    <property type="entry name" value="FAD-binding/transporter-associated domain-like"/>
    <property type="match status" value="1"/>
</dbReference>
<protein>
    <submittedName>
        <fullName evidence="5">Aerobic carbon monoxide dehydrogenase (Quinone), medium chain</fullName>
        <ecNumber evidence="5">1.2.5.3</ecNumber>
    </submittedName>
</protein>
<evidence type="ECO:0000259" key="4">
    <source>
        <dbReference type="PROSITE" id="PS51387"/>
    </source>
</evidence>
<dbReference type="Pfam" id="PF03450">
    <property type="entry name" value="CO_deh_flav_C"/>
    <property type="match status" value="1"/>
</dbReference>
<dbReference type="SMART" id="SM01092">
    <property type="entry name" value="CO_deh_flav_C"/>
    <property type="match status" value="1"/>
</dbReference>
<organism evidence="5">
    <name type="scientific">uncultured Thermomicrobiales bacterium</name>
    <dbReference type="NCBI Taxonomy" id="1645740"/>
    <lineage>
        <taxon>Bacteria</taxon>
        <taxon>Pseudomonadati</taxon>
        <taxon>Thermomicrobiota</taxon>
        <taxon>Thermomicrobia</taxon>
        <taxon>Thermomicrobiales</taxon>
        <taxon>environmental samples</taxon>
    </lineage>
</organism>
<dbReference type="Pfam" id="PF00941">
    <property type="entry name" value="FAD_binding_5"/>
    <property type="match status" value="1"/>
</dbReference>
<dbReference type="InterPro" id="IPR036683">
    <property type="entry name" value="CO_DH_flav_C_dom_sf"/>
</dbReference>
<dbReference type="InterPro" id="IPR051312">
    <property type="entry name" value="Diverse_Substr_Oxidored"/>
</dbReference>
<feature type="domain" description="FAD-binding PCMH-type" evidence="4">
    <location>
        <begin position="1"/>
        <end position="177"/>
    </location>
</feature>
<keyword evidence="3 5" id="KW-0560">Oxidoreductase</keyword>
<dbReference type="InterPro" id="IPR005107">
    <property type="entry name" value="CO_DH_flav_C"/>
</dbReference>
<dbReference type="GO" id="GO:0008805">
    <property type="term" value="F:carbon-monoxide oxygenase activity"/>
    <property type="evidence" value="ECO:0007669"/>
    <property type="project" value="UniProtKB-EC"/>
</dbReference>
<dbReference type="InterPro" id="IPR036318">
    <property type="entry name" value="FAD-bd_PCMH-like_sf"/>
</dbReference>
<evidence type="ECO:0000256" key="2">
    <source>
        <dbReference type="ARBA" id="ARBA00022827"/>
    </source>
</evidence>
<sequence length="288" mass="29831">MHPYPFAYHRAGSIDEALQLLSTHADDGKLLAGGHSLLPVMKLRLAQPGHIIDITGVQELRGVQQVDGALQIGALTTHHELATDPLITEHAGLLAQIAHVVGDQQVRHRGTIGGALAHADPAADYPAGILALDAEVVARGPGGERVIPIAEFFVGFLTTALDPQELITAIRVPVQAGTGFRYEKLANPASGYAIVGVAAVVAKASDGTIGEIKVGITGATDTAFRATTVEDSLRGGAGDAESVKAAAKLASDGIDVLGDIHAPVGYRTQVTQNLTRRAIMNALEHASA</sequence>
<dbReference type="EMBL" id="CADCWJ010000069">
    <property type="protein sequence ID" value="CAA9543257.1"/>
    <property type="molecule type" value="Genomic_DNA"/>
</dbReference>
<reference evidence="5" key="1">
    <citation type="submission" date="2020-02" db="EMBL/GenBank/DDBJ databases">
        <authorList>
            <person name="Meier V. D."/>
        </authorList>
    </citation>
    <scope>NUCLEOTIDE SEQUENCE</scope>
    <source>
        <strain evidence="5">AVDCRST_MAG87</strain>
    </source>
</reference>
<dbReference type="GO" id="GO:0071949">
    <property type="term" value="F:FAD binding"/>
    <property type="evidence" value="ECO:0007669"/>
    <property type="project" value="InterPro"/>
</dbReference>
<dbReference type="FunFam" id="3.30.465.10:FF:000017">
    <property type="entry name" value="Xanthine dehydrogenase, FAD binding subunit"/>
    <property type="match status" value="1"/>
</dbReference>
<dbReference type="SUPFAM" id="SSF55447">
    <property type="entry name" value="CO dehydrogenase flavoprotein C-terminal domain-like"/>
    <property type="match status" value="1"/>
</dbReference>
<keyword evidence="2" id="KW-0274">FAD</keyword>
<evidence type="ECO:0000313" key="5">
    <source>
        <dbReference type="EMBL" id="CAA9543257.1"/>
    </source>
</evidence>
<evidence type="ECO:0000256" key="1">
    <source>
        <dbReference type="ARBA" id="ARBA00022630"/>
    </source>
</evidence>
<dbReference type="InterPro" id="IPR016169">
    <property type="entry name" value="FAD-bd_PCMH_sub2"/>
</dbReference>
<name>A0A6J4U7X4_9BACT</name>
<dbReference type="InterPro" id="IPR002346">
    <property type="entry name" value="Mopterin_DH_FAD-bd"/>
</dbReference>
<evidence type="ECO:0000256" key="3">
    <source>
        <dbReference type="ARBA" id="ARBA00023002"/>
    </source>
</evidence>
<dbReference type="InterPro" id="IPR016166">
    <property type="entry name" value="FAD-bd_PCMH"/>
</dbReference>
<keyword evidence="1" id="KW-0285">Flavoprotein</keyword>
<dbReference type="PANTHER" id="PTHR42659">
    <property type="entry name" value="XANTHINE DEHYDROGENASE SUBUNIT C-RELATED"/>
    <property type="match status" value="1"/>
</dbReference>
<dbReference type="AlphaFoldDB" id="A0A6J4U7X4"/>
<dbReference type="PANTHER" id="PTHR42659:SF2">
    <property type="entry name" value="XANTHINE DEHYDROGENASE SUBUNIT C-RELATED"/>
    <property type="match status" value="1"/>
</dbReference>
<dbReference type="PROSITE" id="PS51387">
    <property type="entry name" value="FAD_PCMH"/>
    <property type="match status" value="1"/>
</dbReference>
<accession>A0A6J4U7X4</accession>
<dbReference type="EC" id="1.2.5.3" evidence="5"/>
<dbReference type="InterPro" id="IPR016167">
    <property type="entry name" value="FAD-bd_PCMH_sub1"/>
</dbReference>
<dbReference type="Gene3D" id="3.30.465.10">
    <property type="match status" value="1"/>
</dbReference>
<dbReference type="Gene3D" id="3.30.43.10">
    <property type="entry name" value="Uridine Diphospho-n-acetylenolpyruvylglucosamine Reductase, domain 2"/>
    <property type="match status" value="1"/>
</dbReference>